<keyword evidence="4" id="KW-0997">Cell inner membrane</keyword>
<comment type="similarity">
    <text evidence="11">Belongs to the PpiD chaperone family.</text>
</comment>
<dbReference type="Pfam" id="PF13624">
    <property type="entry name" value="SurA_N_3"/>
    <property type="match status" value="1"/>
</dbReference>
<dbReference type="Gene3D" id="3.10.50.40">
    <property type="match status" value="1"/>
</dbReference>
<name>A0A967C690_9PROT</name>
<evidence type="ECO:0000256" key="8">
    <source>
        <dbReference type="ARBA" id="ARBA00023186"/>
    </source>
</evidence>
<dbReference type="InterPro" id="IPR000297">
    <property type="entry name" value="PPIase_PpiC"/>
</dbReference>
<dbReference type="Proteomes" id="UP000761264">
    <property type="component" value="Unassembled WGS sequence"/>
</dbReference>
<evidence type="ECO:0000256" key="6">
    <source>
        <dbReference type="ARBA" id="ARBA00022989"/>
    </source>
</evidence>
<dbReference type="PANTHER" id="PTHR47529">
    <property type="entry name" value="PEPTIDYL-PROLYL CIS-TRANS ISOMERASE D"/>
    <property type="match status" value="1"/>
</dbReference>
<feature type="coiled-coil region" evidence="15">
    <location>
        <begin position="349"/>
        <end position="376"/>
    </location>
</feature>
<dbReference type="PROSITE" id="PS50198">
    <property type="entry name" value="PPIC_PPIASE_2"/>
    <property type="match status" value="1"/>
</dbReference>
<evidence type="ECO:0000256" key="9">
    <source>
        <dbReference type="ARBA" id="ARBA00030642"/>
    </source>
</evidence>
<accession>A0A967C690</accession>
<protein>
    <recommendedName>
        <fullName evidence="2">Parvulin-like PPIase</fullName>
    </recommendedName>
    <alternativeName>
        <fullName evidence="9">Peptidyl-prolyl cis-trans isomerase plp</fullName>
    </alternativeName>
    <alternativeName>
        <fullName evidence="12">Periplasmic chaperone PpiD</fullName>
    </alternativeName>
    <alternativeName>
        <fullName evidence="13">Periplasmic folding chaperone</fullName>
    </alternativeName>
    <alternativeName>
        <fullName evidence="10">Rotamase plp</fullName>
    </alternativeName>
</protein>
<dbReference type="InterPro" id="IPR052029">
    <property type="entry name" value="PpiD_chaperone"/>
</dbReference>
<sequence length="629" mass="68828">MKRQKLITKIVMIPLFGLLILSFAVWGIGDIFRTDGHGQNVATVGDTVIDQRSYAQEVSREIGNVSRRFGTQLTPEQAQAFGIPQQVLNRLVSRAVLDEMTDRLGLLMTEDQMRAQILENPAFQGATGRFDRNRFAQALQFSNMSEAGFLQILSRDTQRQQLTQAVTEGAVAPRSLTEQLFTYREERRIADYVVIPNDSAGDVGEPDAAAIQETYDSAIDNFMTPEYKAITLVHLRVADAAAEISVSEETLLAEFEARRETLSTPERREITQAVLPDEAAAQALADKIAEGTDFAAAAQEQTGRAPVSLGLVAETELLAELGGPAFQLALEEVSGPIQSPLGWHIVVVSAIEEGEEAELENLREQLTREIAENQAVDIVIEQANRYDDAIAGGLPIEDAAGNLGIESRQIAAIDIQGRDTAGNAIEGLPTLNEFIDVLRNTAEGDTSLLTETLEGDYFVIRIDGTTEAAPRPLDEVREDVVRLWQARELGRVSQERAQALVDRLEAGEDFAALATAEGLTLERTEAITRFENNPQRTPAPALSQQLFDVREGEVVLAATSGSQIVAKLVDVLGAEQDGREERLTQLSDQLASSIKDDIFQQFLASLRQEIDISINQRLIDQTLTGGSAY</sequence>
<organism evidence="17 18">
    <name type="scientific">Pelagibius litoralis</name>
    <dbReference type="NCBI Taxonomy" id="374515"/>
    <lineage>
        <taxon>Bacteria</taxon>
        <taxon>Pseudomonadati</taxon>
        <taxon>Pseudomonadota</taxon>
        <taxon>Alphaproteobacteria</taxon>
        <taxon>Rhodospirillales</taxon>
        <taxon>Rhodovibrionaceae</taxon>
        <taxon>Pelagibius</taxon>
    </lineage>
</organism>
<evidence type="ECO:0000256" key="3">
    <source>
        <dbReference type="ARBA" id="ARBA00022475"/>
    </source>
</evidence>
<keyword evidence="8" id="KW-0143">Chaperone</keyword>
<evidence type="ECO:0000256" key="11">
    <source>
        <dbReference type="ARBA" id="ARBA00038408"/>
    </source>
</evidence>
<evidence type="ECO:0000313" key="17">
    <source>
        <dbReference type="EMBL" id="NIA67332.1"/>
    </source>
</evidence>
<dbReference type="Gene3D" id="1.10.4030.10">
    <property type="entry name" value="Porin chaperone SurA, peptide-binding domain"/>
    <property type="match status" value="1"/>
</dbReference>
<comment type="subcellular location">
    <subcellularLocation>
        <location evidence="1">Cell inner membrane</location>
        <topology evidence="1">Single-pass type II membrane protein</topology>
        <orientation evidence="1">Periplasmic side</orientation>
    </subcellularLocation>
</comment>
<keyword evidence="6" id="KW-1133">Transmembrane helix</keyword>
<dbReference type="SUPFAM" id="SSF54534">
    <property type="entry name" value="FKBP-like"/>
    <property type="match status" value="1"/>
</dbReference>
<dbReference type="InterPro" id="IPR027304">
    <property type="entry name" value="Trigger_fact/SurA_dom_sf"/>
</dbReference>
<evidence type="ECO:0000259" key="16">
    <source>
        <dbReference type="PROSITE" id="PS50198"/>
    </source>
</evidence>
<evidence type="ECO:0000256" key="4">
    <source>
        <dbReference type="ARBA" id="ARBA00022519"/>
    </source>
</evidence>
<dbReference type="PANTHER" id="PTHR47529:SF1">
    <property type="entry name" value="PERIPLASMIC CHAPERONE PPID"/>
    <property type="match status" value="1"/>
</dbReference>
<feature type="domain" description="PpiC" evidence="16">
    <location>
        <begin position="265"/>
        <end position="350"/>
    </location>
</feature>
<evidence type="ECO:0000256" key="10">
    <source>
        <dbReference type="ARBA" id="ARBA00031484"/>
    </source>
</evidence>
<evidence type="ECO:0000256" key="7">
    <source>
        <dbReference type="ARBA" id="ARBA00023136"/>
    </source>
</evidence>
<evidence type="ECO:0000256" key="5">
    <source>
        <dbReference type="ARBA" id="ARBA00022692"/>
    </source>
</evidence>
<keyword evidence="7" id="KW-0472">Membrane</keyword>
<evidence type="ECO:0000256" key="14">
    <source>
        <dbReference type="PROSITE-ProRule" id="PRU00278"/>
    </source>
</evidence>
<keyword evidence="18" id="KW-1185">Reference proteome</keyword>
<keyword evidence="14" id="KW-0697">Rotamase</keyword>
<dbReference type="RefSeq" id="WP_167220738.1">
    <property type="nucleotide sequence ID" value="NZ_JAAQPH010000001.1"/>
</dbReference>
<keyword evidence="5" id="KW-0812">Transmembrane</keyword>
<dbReference type="EMBL" id="JAAQPH010000001">
    <property type="protein sequence ID" value="NIA67332.1"/>
    <property type="molecule type" value="Genomic_DNA"/>
</dbReference>
<evidence type="ECO:0000313" key="18">
    <source>
        <dbReference type="Proteomes" id="UP000761264"/>
    </source>
</evidence>
<evidence type="ECO:0000256" key="15">
    <source>
        <dbReference type="SAM" id="Coils"/>
    </source>
</evidence>
<comment type="caution">
    <text evidence="17">The sequence shown here is derived from an EMBL/GenBank/DDBJ whole genome shotgun (WGS) entry which is preliminary data.</text>
</comment>
<gene>
    <name evidence="17" type="ORF">HBA54_01865</name>
</gene>
<evidence type="ECO:0000256" key="2">
    <source>
        <dbReference type="ARBA" id="ARBA00018370"/>
    </source>
</evidence>
<keyword evidence="3" id="KW-1003">Cell membrane</keyword>
<proteinExistence type="inferred from homology"/>
<keyword evidence="14" id="KW-0413">Isomerase</keyword>
<dbReference type="Pfam" id="PF13145">
    <property type="entry name" value="Rotamase_2"/>
    <property type="match status" value="1"/>
</dbReference>
<keyword evidence="15" id="KW-0175">Coiled coil</keyword>
<evidence type="ECO:0000256" key="13">
    <source>
        <dbReference type="ARBA" id="ARBA00042775"/>
    </source>
</evidence>
<evidence type="ECO:0000256" key="12">
    <source>
        <dbReference type="ARBA" id="ARBA00040743"/>
    </source>
</evidence>
<dbReference type="InterPro" id="IPR046357">
    <property type="entry name" value="PPIase_dom_sf"/>
</dbReference>
<dbReference type="GO" id="GO:0003755">
    <property type="term" value="F:peptidyl-prolyl cis-trans isomerase activity"/>
    <property type="evidence" value="ECO:0007669"/>
    <property type="project" value="UniProtKB-KW"/>
</dbReference>
<evidence type="ECO:0000256" key="1">
    <source>
        <dbReference type="ARBA" id="ARBA00004382"/>
    </source>
</evidence>
<dbReference type="AlphaFoldDB" id="A0A967C690"/>
<dbReference type="GO" id="GO:0005886">
    <property type="term" value="C:plasma membrane"/>
    <property type="evidence" value="ECO:0007669"/>
    <property type="project" value="UniProtKB-SubCell"/>
</dbReference>
<reference evidence="17" key="1">
    <citation type="submission" date="2020-03" db="EMBL/GenBank/DDBJ databases">
        <title>Genome of Pelagibius litoralis DSM 21314T.</title>
        <authorList>
            <person name="Wang G."/>
        </authorList>
    </citation>
    <scope>NUCLEOTIDE SEQUENCE</scope>
    <source>
        <strain evidence="17">DSM 21314</strain>
    </source>
</reference>
<dbReference type="SUPFAM" id="SSF109998">
    <property type="entry name" value="Triger factor/SurA peptide-binding domain-like"/>
    <property type="match status" value="1"/>
</dbReference>